<reference evidence="8" key="1">
    <citation type="submission" date="2022-10" db="EMBL/GenBank/DDBJ databases">
        <title>The complete genomes of actinobacterial strains from the NBC collection.</title>
        <authorList>
            <person name="Joergensen T.S."/>
            <person name="Alvarez Arevalo M."/>
            <person name="Sterndorff E.B."/>
            <person name="Faurdal D."/>
            <person name="Vuksanovic O."/>
            <person name="Mourched A.-S."/>
            <person name="Charusanti P."/>
            <person name="Shaw S."/>
            <person name="Blin K."/>
            <person name="Weber T."/>
        </authorList>
    </citation>
    <scope>NUCLEOTIDE SEQUENCE</scope>
    <source>
        <strain evidence="8">NBC_00248</strain>
    </source>
</reference>
<dbReference type="SUPFAM" id="SSF56801">
    <property type="entry name" value="Acetyl-CoA synthetase-like"/>
    <property type="match status" value="1"/>
</dbReference>
<accession>A0ABZ1T678</accession>
<sequence length="625" mass="68205">MTTNLRLPGRPEEITLPALLARNAAEYGELPALSWRAGPDAAEWTTLTWGEVRRKVAVLAAGYAALGVERGEHVLMMMGNRPEHWLSDLALVHLGAVPVTVYGTSAPEQIAHIARHSRARVAVVEGARELLRWEPLLADPDVPLERLVVAEAAEAGEHSTYGSLHAGGARLHRADAFEKAWQETRPEDPLTVVYTSGTTGDPKGVRLTHRNLMLQAIRLDRHVDLPEHAEHICYLPFAHIAERVLGIYLPLLRASHVRLCADPAAVSGAVRELHPVQFFGVPRVWEKLAASVRAVLAQLPEAQRTAIEAANDLARARAAHRERGEEVPAALEASYAGAKEQVLDPLLRLAGMDKLMWTASATAPMPIDVVRFWAGWGITIMDAWGLTETSGVCTVNSPDGFRLGSVGRPIEGLELRLAEDGEILTRGATVFGGYLRPDGSVEGAADTEGWFPTGDIGRVDEDGYLWLTDRKKELIITSNGKNVSPALVENTVKEHPLIGQALVHGDGRSYLVALLVLDPELAPVWAAARGIEAASPAELAAHPAVREEIARAVERANARLNRTEQIKRYRLLTQEWGPETGELTPSLKLRRRVVRDKYGALIDGLYEESNGESYGEPYEEPSTSA</sequence>
<evidence type="ECO:0000256" key="1">
    <source>
        <dbReference type="ARBA" id="ARBA00006432"/>
    </source>
</evidence>
<dbReference type="Gene3D" id="3.40.50.12780">
    <property type="entry name" value="N-terminal domain of ligase-like"/>
    <property type="match status" value="1"/>
</dbReference>
<dbReference type="InterPro" id="IPR000873">
    <property type="entry name" value="AMP-dep_synth/lig_dom"/>
</dbReference>
<dbReference type="InterPro" id="IPR020845">
    <property type="entry name" value="AMP-binding_CS"/>
</dbReference>
<evidence type="ECO:0000313" key="8">
    <source>
        <dbReference type="EMBL" id="WUQ11350.1"/>
    </source>
</evidence>
<evidence type="ECO:0000256" key="4">
    <source>
        <dbReference type="ARBA" id="ARBA00023098"/>
    </source>
</evidence>
<dbReference type="InterPro" id="IPR042099">
    <property type="entry name" value="ANL_N_sf"/>
</dbReference>
<evidence type="ECO:0000259" key="7">
    <source>
        <dbReference type="Pfam" id="PF00501"/>
    </source>
</evidence>
<evidence type="ECO:0000256" key="3">
    <source>
        <dbReference type="ARBA" id="ARBA00022832"/>
    </source>
</evidence>
<dbReference type="Gene3D" id="3.30.300.30">
    <property type="match status" value="1"/>
</dbReference>
<evidence type="ECO:0000256" key="6">
    <source>
        <dbReference type="ARBA" id="ARBA00032875"/>
    </source>
</evidence>
<dbReference type="Pfam" id="PF00501">
    <property type="entry name" value="AMP-binding"/>
    <property type="match status" value="1"/>
</dbReference>
<comment type="catalytic activity">
    <reaction evidence="5">
        <text>a long-chain fatty acid + ATP + CoA = a long-chain fatty acyl-CoA + AMP + diphosphate</text>
        <dbReference type="Rhea" id="RHEA:15421"/>
        <dbReference type="ChEBI" id="CHEBI:30616"/>
        <dbReference type="ChEBI" id="CHEBI:33019"/>
        <dbReference type="ChEBI" id="CHEBI:57287"/>
        <dbReference type="ChEBI" id="CHEBI:57560"/>
        <dbReference type="ChEBI" id="CHEBI:83139"/>
        <dbReference type="ChEBI" id="CHEBI:456215"/>
        <dbReference type="EC" id="6.2.1.3"/>
    </reaction>
    <physiologicalReaction direction="left-to-right" evidence="5">
        <dbReference type="Rhea" id="RHEA:15422"/>
    </physiologicalReaction>
</comment>
<dbReference type="CDD" id="cd05907">
    <property type="entry name" value="VL_LC_FACS_like"/>
    <property type="match status" value="1"/>
</dbReference>
<evidence type="ECO:0000256" key="2">
    <source>
        <dbReference type="ARBA" id="ARBA00022598"/>
    </source>
</evidence>
<name>A0ABZ1T678_STRVG</name>
<dbReference type="PANTHER" id="PTHR43272:SF32">
    <property type="entry name" value="AMP-DEPENDENT SYNTHETASE_LIGASE DOMAIN-CONTAINING PROTEIN"/>
    <property type="match status" value="1"/>
</dbReference>
<dbReference type="Proteomes" id="UP001432039">
    <property type="component" value="Chromosome"/>
</dbReference>
<protein>
    <recommendedName>
        <fullName evidence="6">Acyl-CoA synthetase</fullName>
    </recommendedName>
</protein>
<dbReference type="InterPro" id="IPR045851">
    <property type="entry name" value="AMP-bd_C_sf"/>
</dbReference>
<evidence type="ECO:0000313" key="9">
    <source>
        <dbReference type="Proteomes" id="UP001432039"/>
    </source>
</evidence>
<dbReference type="Pfam" id="PF23562">
    <property type="entry name" value="AMP-binding_C_3"/>
    <property type="match status" value="1"/>
</dbReference>
<dbReference type="PROSITE" id="PS00455">
    <property type="entry name" value="AMP_BINDING"/>
    <property type="match status" value="1"/>
</dbReference>
<dbReference type="RefSeq" id="WP_328960842.1">
    <property type="nucleotide sequence ID" value="NZ_CP108090.1"/>
</dbReference>
<keyword evidence="4" id="KW-0443">Lipid metabolism</keyword>
<keyword evidence="2" id="KW-0436">Ligase</keyword>
<evidence type="ECO:0000256" key="5">
    <source>
        <dbReference type="ARBA" id="ARBA00024484"/>
    </source>
</evidence>
<dbReference type="PANTHER" id="PTHR43272">
    <property type="entry name" value="LONG-CHAIN-FATTY-ACID--COA LIGASE"/>
    <property type="match status" value="1"/>
</dbReference>
<keyword evidence="3" id="KW-0276">Fatty acid metabolism</keyword>
<comment type="similarity">
    <text evidence="1">Belongs to the ATP-dependent AMP-binding enzyme family.</text>
</comment>
<gene>
    <name evidence="8" type="ORF">OG517_07870</name>
</gene>
<organism evidence="8 9">
    <name type="scientific">Streptomyces virginiae</name>
    <name type="common">Streptomyces cinnamonensis</name>
    <dbReference type="NCBI Taxonomy" id="1961"/>
    <lineage>
        <taxon>Bacteria</taxon>
        <taxon>Bacillati</taxon>
        <taxon>Actinomycetota</taxon>
        <taxon>Actinomycetes</taxon>
        <taxon>Kitasatosporales</taxon>
        <taxon>Streptomycetaceae</taxon>
        <taxon>Streptomyces</taxon>
    </lineage>
</organism>
<proteinExistence type="inferred from homology"/>
<keyword evidence="9" id="KW-1185">Reference proteome</keyword>
<dbReference type="EMBL" id="CP108090">
    <property type="protein sequence ID" value="WUQ11350.1"/>
    <property type="molecule type" value="Genomic_DNA"/>
</dbReference>
<feature type="domain" description="AMP-dependent synthetase/ligase" evidence="7">
    <location>
        <begin position="21"/>
        <end position="435"/>
    </location>
</feature>